<evidence type="ECO:0000256" key="1">
    <source>
        <dbReference type="SAM" id="MobiDB-lite"/>
    </source>
</evidence>
<reference evidence="3" key="1">
    <citation type="journal article" date="2019" name="Int. J. Syst. Evol. Microbiol.">
        <title>The Global Catalogue of Microorganisms (GCM) 10K type strain sequencing project: providing services to taxonomists for standard genome sequencing and annotation.</title>
        <authorList>
            <consortium name="The Broad Institute Genomics Platform"/>
            <consortium name="The Broad Institute Genome Sequencing Center for Infectious Disease"/>
            <person name="Wu L."/>
            <person name="Ma J."/>
        </authorList>
    </citation>
    <scope>NUCLEOTIDE SEQUENCE [LARGE SCALE GENOMIC DNA]</scope>
    <source>
        <strain evidence="3">CCUG 30340</strain>
    </source>
</reference>
<keyword evidence="3" id="KW-1185">Reference proteome</keyword>
<comment type="caution">
    <text evidence="2">The sequence shown here is derived from an EMBL/GenBank/DDBJ whole genome shotgun (WGS) entry which is preliminary data.</text>
</comment>
<name>A0ABV9QVX7_9GAMM</name>
<evidence type="ECO:0000313" key="2">
    <source>
        <dbReference type="EMBL" id="MFC4819739.1"/>
    </source>
</evidence>
<dbReference type="RefSeq" id="WP_380019534.1">
    <property type="nucleotide sequence ID" value="NZ_JBHSHD010000005.1"/>
</dbReference>
<proteinExistence type="predicted"/>
<dbReference type="EMBL" id="JBHSHD010000005">
    <property type="protein sequence ID" value="MFC4819739.1"/>
    <property type="molecule type" value="Genomic_DNA"/>
</dbReference>
<feature type="region of interest" description="Disordered" evidence="1">
    <location>
        <begin position="499"/>
        <end position="541"/>
    </location>
</feature>
<sequence length="541" mass="58703">MDIKSATGVVDRDFTTFDTARQGDSAKADGKISREDLETVSRNENGKFSAEQQDAARFLLDSEASRAFLDVSADKGFLIFGGKVDGTISREDVTAAQKTLESGSYYDELLDTAAGRGGQDGNISNDDIVAALADPGVPQELKDTLNLLLAAPDGSKDLHQTLQGFTEQEVGAVSELSKLPQFQALSGSDKRLVAEAVRDSGGDLATNTKLRELLDGDRFKGMSAEQRTAALTEIALVETPEFKALPASDQALIRDAVTNRKPDDVKVAENVKKLIEDPKFAALSADEKTAVLSQVKNYPDSRSVANIERLIQKDWFGDFDLADKQRTLKSIAFMSQNDAGDPEVNKNTLNRVLDPSSKYVFAWDASFDGDLNSGGGLYGTADGTNITFNSNMVNAGNDPLTETYNSRHVVLHTIAHEVNHNVNGDKVENTYNYLEQEYRAFYTGFKAEFGHPPTNEDAMGRWRNQINGAYSARSQAAIDSSPTEARKFAEELSLITGKPVPAGASHDELKQFIQDQLDLPVSDYADPTGPAPVPPGNLTNE</sequence>
<evidence type="ECO:0000313" key="3">
    <source>
        <dbReference type="Proteomes" id="UP001595886"/>
    </source>
</evidence>
<protein>
    <submittedName>
        <fullName evidence="2">Uncharacterized protein</fullName>
    </submittedName>
</protein>
<dbReference type="Proteomes" id="UP001595886">
    <property type="component" value="Unassembled WGS sequence"/>
</dbReference>
<gene>
    <name evidence="2" type="ORF">ACFO6Q_05365</name>
</gene>
<organism evidence="2 3">
    <name type="scientific">Dokdonella ginsengisoli</name>
    <dbReference type="NCBI Taxonomy" id="363846"/>
    <lineage>
        <taxon>Bacteria</taxon>
        <taxon>Pseudomonadati</taxon>
        <taxon>Pseudomonadota</taxon>
        <taxon>Gammaproteobacteria</taxon>
        <taxon>Lysobacterales</taxon>
        <taxon>Rhodanobacteraceae</taxon>
        <taxon>Dokdonella</taxon>
    </lineage>
</organism>
<accession>A0ABV9QVX7</accession>